<protein>
    <submittedName>
        <fullName evidence="3">Uncharacterized protein</fullName>
    </submittedName>
</protein>
<comment type="caution">
    <text evidence="3">The sequence shown here is derived from an EMBL/GenBank/DDBJ whole genome shotgun (WGS) entry which is preliminary data.</text>
</comment>
<evidence type="ECO:0000313" key="4">
    <source>
        <dbReference type="Proteomes" id="UP001634394"/>
    </source>
</evidence>
<evidence type="ECO:0000313" key="3">
    <source>
        <dbReference type="EMBL" id="KAL3837448.1"/>
    </source>
</evidence>
<feature type="chain" id="PRO_5044725029" evidence="1">
    <location>
        <begin position="19"/>
        <end position="87"/>
    </location>
</feature>
<gene>
    <name evidence="2" type="ORF">ACJMK2_022798</name>
    <name evidence="3" type="ORF">ACJMK2_022807</name>
</gene>
<organism evidence="3 4">
    <name type="scientific">Sinanodonta woodiana</name>
    <name type="common">Chinese pond mussel</name>
    <name type="synonym">Anodonta woodiana</name>
    <dbReference type="NCBI Taxonomy" id="1069815"/>
    <lineage>
        <taxon>Eukaryota</taxon>
        <taxon>Metazoa</taxon>
        <taxon>Spiralia</taxon>
        <taxon>Lophotrochozoa</taxon>
        <taxon>Mollusca</taxon>
        <taxon>Bivalvia</taxon>
        <taxon>Autobranchia</taxon>
        <taxon>Heteroconchia</taxon>
        <taxon>Palaeoheterodonta</taxon>
        <taxon>Unionida</taxon>
        <taxon>Unionoidea</taxon>
        <taxon>Unionidae</taxon>
        <taxon>Unioninae</taxon>
        <taxon>Sinanodonta</taxon>
    </lineage>
</organism>
<keyword evidence="1" id="KW-0732">Signal</keyword>
<sequence>MKLAIALLLFSFVALTYAQFQCTTDADCAHHCFLHVGHQCRDGTCHCFHLPIDILGRRQTCAEHGACTCADGTPGHCDHAGVCHCHH</sequence>
<dbReference type="Proteomes" id="UP001634394">
    <property type="component" value="Unassembled WGS sequence"/>
</dbReference>
<dbReference type="EMBL" id="JBJQND010000018">
    <property type="protein sequence ID" value="KAL3837448.1"/>
    <property type="molecule type" value="Genomic_DNA"/>
</dbReference>
<dbReference type="AlphaFoldDB" id="A0ABD3TMB1"/>
<dbReference type="EMBL" id="JBJQND010000018">
    <property type="protein sequence ID" value="KAL3837439.1"/>
    <property type="molecule type" value="Genomic_DNA"/>
</dbReference>
<accession>A0ABD3TMB1</accession>
<feature type="signal peptide" evidence="1">
    <location>
        <begin position="1"/>
        <end position="18"/>
    </location>
</feature>
<evidence type="ECO:0000256" key="1">
    <source>
        <dbReference type="SAM" id="SignalP"/>
    </source>
</evidence>
<proteinExistence type="predicted"/>
<name>A0ABD3TMB1_SINWO</name>
<evidence type="ECO:0000313" key="2">
    <source>
        <dbReference type="EMBL" id="KAL3837439.1"/>
    </source>
</evidence>
<reference evidence="3 4" key="1">
    <citation type="submission" date="2024-11" db="EMBL/GenBank/DDBJ databases">
        <title>Chromosome-level genome assembly of the freshwater bivalve Anodonta woodiana.</title>
        <authorList>
            <person name="Chen X."/>
        </authorList>
    </citation>
    <scope>NUCLEOTIDE SEQUENCE [LARGE SCALE GENOMIC DNA]</scope>
    <source>
        <strain evidence="3">MN2024</strain>
        <tissue evidence="3">Gills</tissue>
    </source>
</reference>
<keyword evidence="4" id="KW-1185">Reference proteome</keyword>